<comment type="caution">
    <text evidence="1">The sequence shown here is derived from an EMBL/GenBank/DDBJ whole genome shotgun (WGS) entry which is preliminary data.</text>
</comment>
<proteinExistence type="predicted"/>
<dbReference type="AlphaFoldDB" id="A0A562IGH6"/>
<dbReference type="OrthoDB" id="3347329at2"/>
<evidence type="ECO:0000313" key="2">
    <source>
        <dbReference type="Proteomes" id="UP000319825"/>
    </source>
</evidence>
<protein>
    <submittedName>
        <fullName evidence="1">Uncharacterized protein</fullName>
    </submittedName>
</protein>
<dbReference type="EMBL" id="VLKE01000001">
    <property type="protein sequence ID" value="TWH70119.1"/>
    <property type="molecule type" value="Genomic_DNA"/>
</dbReference>
<gene>
    <name evidence="1" type="ORF">JD77_05140</name>
</gene>
<dbReference type="RefSeq" id="WP_145776481.1">
    <property type="nucleotide sequence ID" value="NZ_BAAATQ010000123.1"/>
</dbReference>
<keyword evidence="2" id="KW-1185">Reference proteome</keyword>
<sequence>MQNYAPWRLAAAYQVWQDKRRAARRPADEPIALFGLTGLNQQARPMVAVESRDAAPRLRMIWSASNARLTRALWERPAGLNAALLATRAS</sequence>
<evidence type="ECO:0000313" key="1">
    <source>
        <dbReference type="EMBL" id="TWH70119.1"/>
    </source>
</evidence>
<accession>A0A562IGH6</accession>
<dbReference type="Proteomes" id="UP000319825">
    <property type="component" value="Unassembled WGS sequence"/>
</dbReference>
<name>A0A562IGH6_MICOL</name>
<organism evidence="1 2">
    <name type="scientific">Micromonospora olivasterospora</name>
    <dbReference type="NCBI Taxonomy" id="1880"/>
    <lineage>
        <taxon>Bacteria</taxon>
        <taxon>Bacillati</taxon>
        <taxon>Actinomycetota</taxon>
        <taxon>Actinomycetes</taxon>
        <taxon>Micromonosporales</taxon>
        <taxon>Micromonosporaceae</taxon>
        <taxon>Micromonospora</taxon>
    </lineage>
</organism>
<reference evidence="1 2" key="1">
    <citation type="submission" date="2019-07" db="EMBL/GenBank/DDBJ databases">
        <title>R&amp;d 2014.</title>
        <authorList>
            <person name="Klenk H.-P."/>
        </authorList>
    </citation>
    <scope>NUCLEOTIDE SEQUENCE [LARGE SCALE GENOMIC DNA]</scope>
    <source>
        <strain evidence="1 2">DSM 43868</strain>
    </source>
</reference>